<dbReference type="AlphaFoldDB" id="A0A317ZHQ3"/>
<reference evidence="1 2" key="1">
    <citation type="submission" date="2018-05" db="EMBL/GenBank/DDBJ databases">
        <title>Coraliomargarita sinensis sp. nov., isolated from a marine solar saltern.</title>
        <authorList>
            <person name="Zhou L.Y."/>
        </authorList>
    </citation>
    <scope>NUCLEOTIDE SEQUENCE [LARGE SCALE GENOMIC DNA]</scope>
    <source>
        <strain evidence="1 2">WN38</strain>
    </source>
</reference>
<evidence type="ECO:0000313" key="2">
    <source>
        <dbReference type="Proteomes" id="UP000247099"/>
    </source>
</evidence>
<accession>A0A317ZHQ3</accession>
<name>A0A317ZHQ3_9BACT</name>
<comment type="caution">
    <text evidence="1">The sequence shown here is derived from an EMBL/GenBank/DDBJ whole genome shotgun (WGS) entry which is preliminary data.</text>
</comment>
<keyword evidence="2" id="KW-1185">Reference proteome</keyword>
<evidence type="ECO:0000313" key="1">
    <source>
        <dbReference type="EMBL" id="PXA05244.1"/>
    </source>
</evidence>
<proteinExistence type="predicted"/>
<organism evidence="1 2">
    <name type="scientific">Coraliomargarita sinensis</name>
    <dbReference type="NCBI Taxonomy" id="2174842"/>
    <lineage>
        <taxon>Bacteria</taxon>
        <taxon>Pseudomonadati</taxon>
        <taxon>Verrucomicrobiota</taxon>
        <taxon>Opitutia</taxon>
        <taxon>Puniceicoccales</taxon>
        <taxon>Coraliomargaritaceae</taxon>
        <taxon>Coraliomargarita</taxon>
    </lineage>
</organism>
<dbReference type="RefSeq" id="WP_110130245.1">
    <property type="nucleotide sequence ID" value="NZ_QHJQ01000002.1"/>
</dbReference>
<dbReference type="InParanoid" id="A0A317ZHQ3"/>
<sequence length="76" mass="9117">MNNIFENIARENFRSSGYITHPSRERRIPWTFSTPPQIPFYKADTVRDALQRRERALHRENAKPTLFRSLLNAFLR</sequence>
<gene>
    <name evidence="1" type="ORF">DDZ13_04605</name>
</gene>
<protein>
    <submittedName>
        <fullName evidence="1">Uncharacterized protein</fullName>
    </submittedName>
</protein>
<dbReference type="Proteomes" id="UP000247099">
    <property type="component" value="Unassembled WGS sequence"/>
</dbReference>
<dbReference type="EMBL" id="QHJQ01000002">
    <property type="protein sequence ID" value="PXA05244.1"/>
    <property type="molecule type" value="Genomic_DNA"/>
</dbReference>